<dbReference type="Proteomes" id="UP000218263">
    <property type="component" value="Chromosome"/>
</dbReference>
<keyword evidence="2" id="KW-1185">Reference proteome</keyword>
<dbReference type="EMBL" id="AP017313">
    <property type="protein sequence ID" value="BAU55152.1"/>
    <property type="molecule type" value="Genomic_DNA"/>
</dbReference>
<dbReference type="KEGG" id="mgot:MgSA37_03333"/>
<reference evidence="1 2" key="1">
    <citation type="submission" date="2015-12" db="EMBL/GenBank/DDBJ databases">
        <title>Genome sequence of Mucilaginibacter gotjawali.</title>
        <authorList>
            <person name="Lee J.S."/>
            <person name="Lee K.C."/>
            <person name="Kim K.K."/>
            <person name="Lee B.W."/>
        </authorList>
    </citation>
    <scope>NUCLEOTIDE SEQUENCE [LARGE SCALE GENOMIC DNA]</scope>
    <source>
        <strain evidence="1 2">SA3-7</strain>
    </source>
</reference>
<proteinExistence type="predicted"/>
<name>A0A110B3W4_9SPHI</name>
<gene>
    <name evidence="1" type="ORF">MgSA37_03333</name>
</gene>
<protein>
    <submittedName>
        <fullName evidence="1">Uncharacterized protein</fullName>
    </submittedName>
</protein>
<organism evidence="1 2">
    <name type="scientific">Mucilaginibacter gotjawali</name>
    <dbReference type="NCBI Taxonomy" id="1550579"/>
    <lineage>
        <taxon>Bacteria</taxon>
        <taxon>Pseudomonadati</taxon>
        <taxon>Bacteroidota</taxon>
        <taxon>Sphingobacteriia</taxon>
        <taxon>Sphingobacteriales</taxon>
        <taxon>Sphingobacteriaceae</taxon>
        <taxon>Mucilaginibacter</taxon>
    </lineage>
</organism>
<dbReference type="AlphaFoldDB" id="A0A110B3W4"/>
<sequence>MIVLIVKKEVKLWVLSAKYDKKDCAASSNFMADY</sequence>
<evidence type="ECO:0000313" key="2">
    <source>
        <dbReference type="Proteomes" id="UP000218263"/>
    </source>
</evidence>
<accession>A0A110B3W4</accession>
<evidence type="ECO:0000313" key="1">
    <source>
        <dbReference type="EMBL" id="BAU55152.1"/>
    </source>
</evidence>